<evidence type="ECO:0000256" key="1">
    <source>
        <dbReference type="SAM" id="Phobius"/>
    </source>
</evidence>
<reference evidence="2 3" key="1">
    <citation type="submission" date="2011-02" db="EMBL/GenBank/DDBJ databases">
        <title>The Genome Sequence of Sphaeroforma arctica JP610.</title>
        <authorList>
            <consortium name="The Broad Institute Genome Sequencing Platform"/>
            <person name="Russ C."/>
            <person name="Cuomo C."/>
            <person name="Young S.K."/>
            <person name="Zeng Q."/>
            <person name="Gargeya S."/>
            <person name="Alvarado L."/>
            <person name="Berlin A."/>
            <person name="Chapman S.B."/>
            <person name="Chen Z."/>
            <person name="Freedman E."/>
            <person name="Gellesch M."/>
            <person name="Goldberg J."/>
            <person name="Griggs A."/>
            <person name="Gujja S."/>
            <person name="Heilman E."/>
            <person name="Heiman D."/>
            <person name="Howarth C."/>
            <person name="Mehta T."/>
            <person name="Neiman D."/>
            <person name="Pearson M."/>
            <person name="Roberts A."/>
            <person name="Saif S."/>
            <person name="Shea T."/>
            <person name="Shenoy N."/>
            <person name="Sisk P."/>
            <person name="Stolte C."/>
            <person name="Sykes S."/>
            <person name="White J."/>
            <person name="Yandava C."/>
            <person name="Burger G."/>
            <person name="Gray M.W."/>
            <person name="Holland P.W.H."/>
            <person name="King N."/>
            <person name="Lang F.B.F."/>
            <person name="Roger A.J."/>
            <person name="Ruiz-Trillo I."/>
            <person name="Haas B."/>
            <person name="Nusbaum C."/>
            <person name="Birren B."/>
        </authorList>
    </citation>
    <scope>NUCLEOTIDE SEQUENCE [LARGE SCALE GENOMIC DNA]</scope>
    <source>
        <strain evidence="2 3">JP610</strain>
    </source>
</reference>
<name>A0A0L0GBQ7_9EUKA</name>
<accession>A0A0L0GBQ7</accession>
<keyword evidence="1" id="KW-0812">Transmembrane</keyword>
<proteinExistence type="predicted"/>
<evidence type="ECO:0000313" key="2">
    <source>
        <dbReference type="EMBL" id="KNC85678.1"/>
    </source>
</evidence>
<organism evidence="2 3">
    <name type="scientific">Sphaeroforma arctica JP610</name>
    <dbReference type="NCBI Taxonomy" id="667725"/>
    <lineage>
        <taxon>Eukaryota</taxon>
        <taxon>Ichthyosporea</taxon>
        <taxon>Ichthyophonida</taxon>
        <taxon>Sphaeroforma</taxon>
    </lineage>
</organism>
<dbReference type="EMBL" id="KQ241690">
    <property type="protein sequence ID" value="KNC85678.1"/>
    <property type="molecule type" value="Genomic_DNA"/>
</dbReference>
<dbReference type="AlphaFoldDB" id="A0A0L0GBQ7"/>
<dbReference type="RefSeq" id="XP_014159580.1">
    <property type="nucleotide sequence ID" value="XM_014304105.1"/>
</dbReference>
<feature type="transmembrane region" description="Helical" evidence="1">
    <location>
        <begin position="45"/>
        <end position="65"/>
    </location>
</feature>
<protein>
    <submittedName>
        <fullName evidence="2">Uncharacterized protein</fullName>
    </submittedName>
</protein>
<evidence type="ECO:0000313" key="3">
    <source>
        <dbReference type="Proteomes" id="UP000054560"/>
    </source>
</evidence>
<gene>
    <name evidence="2" type="ORF">SARC_02162</name>
</gene>
<dbReference type="Proteomes" id="UP000054560">
    <property type="component" value="Unassembled WGS sequence"/>
</dbReference>
<sequence length="156" mass="17389">MDGPVFLASAMQLKMMVSPQLVFLPLIIGVEPYAGYNVATMKDSVYFGAMAGVLVAIVGYLHVLFDPLQRYSRTKETSGFVKQLHSTLREAAVLMYLCNDQKARENIERNLPDETHRIAAYAKEFDYADGQVTQLRSVAVDRFAVLAQGLCGTYEK</sequence>
<keyword evidence="1" id="KW-0472">Membrane</keyword>
<keyword evidence="3" id="KW-1185">Reference proteome</keyword>
<keyword evidence="1" id="KW-1133">Transmembrane helix</keyword>
<dbReference type="GeneID" id="25902666"/>
<feature type="transmembrane region" description="Helical" evidence="1">
    <location>
        <begin position="21"/>
        <end position="39"/>
    </location>
</feature>